<dbReference type="SUPFAM" id="SSF81296">
    <property type="entry name" value="E set domains"/>
    <property type="match status" value="1"/>
</dbReference>
<feature type="signal peptide" evidence="1">
    <location>
        <begin position="1"/>
        <end position="30"/>
    </location>
</feature>
<dbReference type="InterPro" id="IPR026444">
    <property type="entry name" value="Secre_tail"/>
</dbReference>
<dbReference type="Proteomes" id="UP000184418">
    <property type="component" value="Unassembled WGS sequence"/>
</dbReference>
<dbReference type="AlphaFoldDB" id="A0A1M6GAY3"/>
<name>A0A1M6GAY3_9BACT</name>
<accession>A0A1M6GAY3</accession>
<dbReference type="CDD" id="cd02859">
    <property type="entry name" value="E_set_AMPKbeta_like_N"/>
    <property type="match status" value="1"/>
</dbReference>
<sequence>MPLFRPAISPLLRATPVAMGILLTVGTAHAQLTLDITIPANTPASDGVYVAGTFNNWQHGVSGYWLAKQPNGHYTLTLPTTVRGPVEFKFTRGDWTRVEAEQNNNSTPNRSFTISATGAATYSGSIPRWVDLPMPTATAAVRQAAPTFDVFPNPASARQPLTVRLTAGRPAAGAAVELLDATGRRVLQAPLQNGTAHLNTHALPAGLYRVRLGAASRAWLKL</sequence>
<gene>
    <name evidence="2" type="ORF">SAMN02745146_2185</name>
</gene>
<keyword evidence="3" id="KW-1185">Reference proteome</keyword>
<keyword evidence="1" id="KW-0732">Signal</keyword>
<dbReference type="Gene3D" id="2.60.40.10">
    <property type="entry name" value="Immunoglobulins"/>
    <property type="match status" value="1"/>
</dbReference>
<dbReference type="InterPro" id="IPR013783">
    <property type="entry name" value="Ig-like_fold"/>
</dbReference>
<evidence type="ECO:0000313" key="3">
    <source>
        <dbReference type="Proteomes" id="UP000184418"/>
    </source>
</evidence>
<dbReference type="OrthoDB" id="5492415at2"/>
<dbReference type="InterPro" id="IPR014756">
    <property type="entry name" value="Ig_E-set"/>
</dbReference>
<evidence type="ECO:0000256" key="1">
    <source>
        <dbReference type="SAM" id="SignalP"/>
    </source>
</evidence>
<organism evidence="2 3">
    <name type="scientific">Hymenobacter daecheongensis DSM 21074</name>
    <dbReference type="NCBI Taxonomy" id="1121955"/>
    <lineage>
        <taxon>Bacteria</taxon>
        <taxon>Pseudomonadati</taxon>
        <taxon>Bacteroidota</taxon>
        <taxon>Cytophagia</taxon>
        <taxon>Cytophagales</taxon>
        <taxon>Hymenobacteraceae</taxon>
        <taxon>Hymenobacter</taxon>
    </lineage>
</organism>
<reference evidence="2 3" key="1">
    <citation type="submission" date="2016-11" db="EMBL/GenBank/DDBJ databases">
        <authorList>
            <person name="Jaros S."/>
            <person name="Januszkiewicz K."/>
            <person name="Wedrychowicz H."/>
        </authorList>
    </citation>
    <scope>NUCLEOTIDE SEQUENCE [LARGE SCALE GENOMIC DNA]</scope>
    <source>
        <strain evidence="2 3">DSM 21074</strain>
    </source>
</reference>
<dbReference type="NCBIfam" id="TIGR04183">
    <property type="entry name" value="Por_Secre_tail"/>
    <property type="match status" value="1"/>
</dbReference>
<dbReference type="EMBL" id="FQYN01000004">
    <property type="protein sequence ID" value="SHJ07105.1"/>
    <property type="molecule type" value="Genomic_DNA"/>
</dbReference>
<dbReference type="STRING" id="1121955.SAMN02745146_2185"/>
<dbReference type="RefSeq" id="WP_073108934.1">
    <property type="nucleotide sequence ID" value="NZ_FQYN01000004.1"/>
</dbReference>
<protein>
    <submittedName>
        <fullName evidence="2">Por secretion system C-terminal sorting domain-containing protein</fullName>
    </submittedName>
</protein>
<evidence type="ECO:0000313" key="2">
    <source>
        <dbReference type="EMBL" id="SHJ07105.1"/>
    </source>
</evidence>
<proteinExistence type="predicted"/>
<feature type="chain" id="PRO_5012387005" evidence="1">
    <location>
        <begin position="31"/>
        <end position="222"/>
    </location>
</feature>